<dbReference type="OrthoDB" id="5288100at2"/>
<dbReference type="AlphaFoldDB" id="A0A922P4E3"/>
<dbReference type="RefSeq" id="WP_037166786.1">
    <property type="nucleotide sequence ID" value="NZ_CAJXID010000010.1"/>
</dbReference>
<accession>A0A922P4E3</accession>
<reference evidence="1 2" key="1">
    <citation type="submission" date="2014-06" db="EMBL/GenBank/DDBJ databases">
        <title>Rhizobium pelagicum/R2-400B4.</title>
        <authorList>
            <person name="Kimes N.E."/>
            <person name="Lopez-Perez M."/>
        </authorList>
    </citation>
    <scope>NUCLEOTIDE SEQUENCE [LARGE SCALE GENOMIC DNA]</scope>
    <source>
        <strain evidence="1 2">R2-400B4</strain>
    </source>
</reference>
<dbReference type="SUPFAM" id="SSF48173">
    <property type="entry name" value="Cryptochrome/photolyase FAD-binding domain"/>
    <property type="match status" value="1"/>
</dbReference>
<keyword evidence="2" id="KW-1185">Reference proteome</keyword>
<evidence type="ECO:0000313" key="2">
    <source>
        <dbReference type="Proteomes" id="UP000052167"/>
    </source>
</evidence>
<gene>
    <name evidence="1" type="ORF">GV68_03885</name>
</gene>
<dbReference type="InterPro" id="IPR052551">
    <property type="entry name" value="UV-DNA_repair_photolyase"/>
</dbReference>
<dbReference type="Pfam" id="PF04244">
    <property type="entry name" value="DPRP"/>
    <property type="match status" value="1"/>
</dbReference>
<proteinExistence type="predicted"/>
<dbReference type="PANTHER" id="PTHR38657:SF1">
    <property type="entry name" value="SLR1343 PROTEIN"/>
    <property type="match status" value="1"/>
</dbReference>
<dbReference type="InterPro" id="IPR007357">
    <property type="entry name" value="PhrB-like"/>
</dbReference>
<comment type="caution">
    <text evidence="1">The sequence shown here is derived from an EMBL/GenBank/DDBJ whole genome shotgun (WGS) entry which is preliminary data.</text>
</comment>
<dbReference type="Gene3D" id="1.10.579.10">
    <property type="entry name" value="DNA Cyclobutane Dipyrimidine Photolyase, subunit A, domain 3"/>
    <property type="match status" value="1"/>
</dbReference>
<dbReference type="Gene3D" id="1.10.10.1710">
    <property type="entry name" value="Deoxyribodipyrimidine photolyase-related"/>
    <property type="match status" value="1"/>
</dbReference>
<dbReference type="EMBL" id="JOKJ01000011">
    <property type="protein sequence ID" value="KEQ07927.1"/>
    <property type="molecule type" value="Genomic_DNA"/>
</dbReference>
<dbReference type="Gene3D" id="1.25.40.80">
    <property type="match status" value="1"/>
</dbReference>
<dbReference type="Gene3D" id="3.40.50.620">
    <property type="entry name" value="HUPs"/>
    <property type="match status" value="1"/>
</dbReference>
<dbReference type="InterPro" id="IPR014729">
    <property type="entry name" value="Rossmann-like_a/b/a_fold"/>
</dbReference>
<dbReference type="PANTHER" id="PTHR38657">
    <property type="entry name" value="SLR1343 PROTEIN"/>
    <property type="match status" value="1"/>
</dbReference>
<dbReference type="Proteomes" id="UP000052167">
    <property type="component" value="Unassembled WGS sequence"/>
</dbReference>
<dbReference type="InterPro" id="IPR036134">
    <property type="entry name" value="Crypto/Photolyase_FAD-like_sf"/>
</dbReference>
<sequence length="511" mass="58088">MTLLHLVLGDQLSHSISALRDAQPQEDVVLMAEVMAEATYVGHHQKKIAFLFSAMRHFAEELRGRGFAVRYVTLDAPGNSQSLRGEVERALAETGATGVVVTEAGEYRLLEEMRGWQAHLGVPVEIRDDDRFLITRAGFDRWADRRRELRMEYFYRDMRRHFGVLMRGADPEGGQWNFDKENRKPPLKGMAGPRRLSWRHDAITSEVLELVEARFSHHVGKLRPFHFAVNAEQAEAEFEQFVTEILPSFGDYQDAMVAGEPYLFHSMIAAYLNAGLLLPIDVIRRAERAYHDGAAPLNAVEGFIRQILGWREYVRGIYWRFMPDYAGRNALEAHRPLPALYWGGETKMRCLASAVQDTLEHAYSHHIQRLMVTGNFALLAGLSVDEVCEWYLAVYADAYEWVELPNTLGMALYADGGLMASKPYAASGKYIDRMSNFCGGCTYSVKDSTGENACPFNSLYWRFIAVNREKFRGNHRMANIVAGWLRMDEMKKQAILARAEDCLERLDAGTL</sequence>
<protein>
    <submittedName>
        <fullName evidence="1">Deoxyribodipyrimidine photolyase</fullName>
    </submittedName>
</protein>
<organism evidence="1 2">
    <name type="scientific">Pseudorhizobium pelagicum</name>
    <dbReference type="NCBI Taxonomy" id="1509405"/>
    <lineage>
        <taxon>Bacteria</taxon>
        <taxon>Pseudomonadati</taxon>
        <taxon>Pseudomonadota</taxon>
        <taxon>Alphaproteobacteria</taxon>
        <taxon>Hyphomicrobiales</taxon>
        <taxon>Rhizobiaceae</taxon>
        <taxon>Rhizobium/Agrobacterium group</taxon>
        <taxon>Pseudorhizobium</taxon>
    </lineage>
</organism>
<name>A0A922P4E3_9HYPH</name>
<evidence type="ECO:0000313" key="1">
    <source>
        <dbReference type="EMBL" id="KEQ07927.1"/>
    </source>
</evidence>